<dbReference type="Pfam" id="PF13407">
    <property type="entry name" value="Peripla_BP_4"/>
    <property type="match status" value="1"/>
</dbReference>
<reference evidence="2" key="1">
    <citation type="submission" date="2023-08" db="EMBL/GenBank/DDBJ databases">
        <authorList>
            <person name="Chen Y."/>
            <person name="Shah S."/>
            <person name="Dougan E. K."/>
            <person name="Thang M."/>
            <person name="Chan C."/>
        </authorList>
    </citation>
    <scope>NUCLEOTIDE SEQUENCE</scope>
</reference>
<dbReference type="EMBL" id="CAUJNA010002223">
    <property type="protein sequence ID" value="CAJ1391116.1"/>
    <property type="molecule type" value="Genomic_DNA"/>
</dbReference>
<protein>
    <recommendedName>
        <fullName evidence="1">HTH lacI-type domain-containing protein</fullName>
    </recommendedName>
</protein>
<dbReference type="PROSITE" id="PS50932">
    <property type="entry name" value="HTH_LACI_2"/>
    <property type="match status" value="1"/>
</dbReference>
<feature type="domain" description="HTH lacI-type" evidence="1">
    <location>
        <begin position="4"/>
        <end position="58"/>
    </location>
</feature>
<dbReference type="InterPro" id="IPR036237">
    <property type="entry name" value="Xyl_isomerase-like_sf"/>
</dbReference>
<gene>
    <name evidence="2" type="ORF">EVOR1521_LOCUS16380</name>
</gene>
<dbReference type="InterPro" id="IPR000843">
    <property type="entry name" value="HTH_LacI"/>
</dbReference>
<comment type="caution">
    <text evidence="2">The sequence shown here is derived from an EMBL/GenBank/DDBJ whole genome shotgun (WGS) entry which is preliminary data.</text>
</comment>
<evidence type="ECO:0000313" key="3">
    <source>
        <dbReference type="Proteomes" id="UP001178507"/>
    </source>
</evidence>
<dbReference type="AlphaFoldDB" id="A0AA36INL3"/>
<dbReference type="PANTHER" id="PTHR12110">
    <property type="entry name" value="HYDROXYPYRUVATE ISOMERASE"/>
    <property type="match status" value="1"/>
</dbReference>
<dbReference type="PROSITE" id="PS00356">
    <property type="entry name" value="HTH_LACI_1"/>
    <property type="match status" value="1"/>
</dbReference>
<dbReference type="Gene3D" id="3.20.20.150">
    <property type="entry name" value="Divalent-metal-dependent TIM barrel enzymes"/>
    <property type="match status" value="2"/>
</dbReference>
<proteinExistence type="predicted"/>
<evidence type="ECO:0000259" key="1">
    <source>
        <dbReference type="PROSITE" id="PS50932"/>
    </source>
</evidence>
<keyword evidence="3" id="KW-1185">Reference proteome</keyword>
<dbReference type="PANTHER" id="PTHR12110:SF21">
    <property type="entry name" value="XYLOSE ISOMERASE-LIKE TIM BARREL DOMAIN-CONTAINING PROTEIN"/>
    <property type="match status" value="1"/>
</dbReference>
<dbReference type="Gene3D" id="3.40.50.2300">
    <property type="match status" value="2"/>
</dbReference>
<dbReference type="InterPro" id="IPR050312">
    <property type="entry name" value="IolE/XylAMocC-like"/>
</dbReference>
<organism evidence="2 3">
    <name type="scientific">Effrenium voratum</name>
    <dbReference type="NCBI Taxonomy" id="2562239"/>
    <lineage>
        <taxon>Eukaryota</taxon>
        <taxon>Sar</taxon>
        <taxon>Alveolata</taxon>
        <taxon>Dinophyceae</taxon>
        <taxon>Suessiales</taxon>
        <taxon>Symbiodiniaceae</taxon>
        <taxon>Effrenium</taxon>
    </lineage>
</organism>
<dbReference type="Pfam" id="PF00356">
    <property type="entry name" value="LacI"/>
    <property type="match status" value="1"/>
</dbReference>
<accession>A0AA36INL3</accession>
<name>A0AA36INL3_9DINO</name>
<dbReference type="Gene3D" id="1.10.260.40">
    <property type="entry name" value="lambda repressor-like DNA-binding domains"/>
    <property type="match status" value="1"/>
</dbReference>
<dbReference type="CDD" id="cd01392">
    <property type="entry name" value="HTH_LacI"/>
    <property type="match status" value="1"/>
</dbReference>
<sequence length="959" mass="103637">MSRPTVHDIAQTAGVSLATVDRVLNKRPGVRAKTISRVNDAIEQLGYVRDVAAANLARQRTYDFTCILPDAPTEFLSELRAAISESAAMTAMERMRIAVRTYPADDTHALADMMGALAKAPPDGLALMAPETPRVRDAVRRVMAAGTSVVPVVADLPTAGCGHFVGINNVAAGRTAATLLGRFLPVAPASVLVIAGSMSARDHAERRLGFDQVMAERFGHLHVMPTLECHDRGDLVTAQVTRLLSKHPGIGGVYSAGAGNHGLVQALNAAGASDRVTVIAHELTDCTRAALTDGTFDAVIAQNPGHIVRSALRVLKADVDGMETIPSQERIRETMKTIKGPALFLAQFAGDEAPFNSWDAITKWAADCGYKGVQVPSWDGRLFDLAKAAESKDYCDEFKGKGAENGVEVTELSTHLQGQLVAVHPAYDAAFDGFADPSVHGNPKARQEWAVDQVMKAITASRNMGIGAHVTFSGALAWPYVYPWPQRPAGLVEAAFDELAARWRPILDHAEENGVDVCYEIHPGEDLHDGITFEMFLERLGGHARCNMLYDPSHYVLQALDYLDNIDIYHDRIKMFHVKDAELNPTGRQGVYGGYQSWVDRAGRFRSLGDGQVDFGAVFSKLTQYDFDGWAVVEWECALKHPEDGAREGAAFVDAHIIRVTEHAFDDFAGAGTDDIGFNLLLWTTHVTDADTVVLEQLKAAGYDGIEVPLFEGDEAHYAALGSRLDGLELDRTAVAIVQDEARNPISGDRACRRAGVDYLKWLVDCSAALGAEVLCGPFYQPLGVFSGSGPTDAEWDRIVAAHTEMAAHAAGSGLTIAVEPLNRFECYALNTAERAAALARAVGSDNYGYLYDTFHANIEEKDPVGVIAETAGQMAHVHISENDRGTPGRGHIDFQATFDALRRAGYDGWLTVEAFGHALPDIAAATKVWRPLFDSEAQVFTEAIALVRGGWMASEAHA</sequence>
<dbReference type="GO" id="GO:0006355">
    <property type="term" value="P:regulation of DNA-templated transcription"/>
    <property type="evidence" value="ECO:0007669"/>
    <property type="project" value="InterPro"/>
</dbReference>
<dbReference type="CDD" id="cd06307">
    <property type="entry name" value="PBP1_sugar_binding"/>
    <property type="match status" value="1"/>
</dbReference>
<dbReference type="Pfam" id="PF01261">
    <property type="entry name" value="AP_endonuc_2"/>
    <property type="match status" value="2"/>
</dbReference>
<dbReference type="SUPFAM" id="SSF47413">
    <property type="entry name" value="lambda repressor-like DNA-binding domains"/>
    <property type="match status" value="1"/>
</dbReference>
<evidence type="ECO:0000313" key="2">
    <source>
        <dbReference type="EMBL" id="CAJ1391116.1"/>
    </source>
</evidence>
<dbReference type="InterPro" id="IPR013022">
    <property type="entry name" value="Xyl_isomerase-like_TIM-brl"/>
</dbReference>
<dbReference type="GO" id="GO:0003677">
    <property type="term" value="F:DNA binding"/>
    <property type="evidence" value="ECO:0007669"/>
    <property type="project" value="InterPro"/>
</dbReference>
<dbReference type="InterPro" id="IPR025997">
    <property type="entry name" value="SBP_2_dom"/>
</dbReference>
<dbReference type="SUPFAM" id="SSF51658">
    <property type="entry name" value="Xylose isomerase-like"/>
    <property type="match status" value="2"/>
</dbReference>
<dbReference type="SMART" id="SM00354">
    <property type="entry name" value="HTH_LACI"/>
    <property type="match status" value="1"/>
</dbReference>
<dbReference type="SUPFAM" id="SSF53822">
    <property type="entry name" value="Periplasmic binding protein-like I"/>
    <property type="match status" value="1"/>
</dbReference>
<dbReference type="Proteomes" id="UP001178507">
    <property type="component" value="Unassembled WGS sequence"/>
</dbReference>
<dbReference type="InterPro" id="IPR010982">
    <property type="entry name" value="Lambda_DNA-bd_dom_sf"/>
</dbReference>
<dbReference type="InterPro" id="IPR028082">
    <property type="entry name" value="Peripla_BP_I"/>
</dbReference>